<dbReference type="RefSeq" id="XP_038734741.1">
    <property type="nucleotide sequence ID" value="XM_038874132.1"/>
</dbReference>
<evidence type="ECO:0000313" key="3">
    <source>
        <dbReference type="Proteomes" id="UP000710849"/>
    </source>
</evidence>
<proteinExistence type="predicted"/>
<evidence type="ECO:0000313" key="2">
    <source>
        <dbReference type="EMBL" id="KAF7948209.1"/>
    </source>
</evidence>
<dbReference type="Proteomes" id="UP000710849">
    <property type="component" value="Unassembled WGS sequence"/>
</dbReference>
<gene>
    <name evidence="2" type="ORF">EAE97_003620</name>
</gene>
<reference evidence="2 3" key="1">
    <citation type="journal article" date="2020" name="Genome Biol. Evol.">
        <title>Comparative genomics of Sclerotiniaceae.</title>
        <authorList>
            <person name="Valero Jimenez C.A."/>
            <person name="Steentjes M."/>
            <person name="Scholten O.E."/>
            <person name="Van Kan J.A.L."/>
        </authorList>
    </citation>
    <scope>NUCLEOTIDE SEQUENCE [LARGE SCALE GENOMIC DNA]</scope>
    <source>
        <strain evidence="2 3">MUCL 94</strain>
    </source>
</reference>
<dbReference type="EMBL" id="RCSW01000006">
    <property type="protein sequence ID" value="KAF7948209.1"/>
    <property type="molecule type" value="Genomic_DNA"/>
</dbReference>
<dbReference type="GeneID" id="62147209"/>
<sequence>MHNPSYKILVLIFHLALNGGKVCEDGYISDIRHSKCNTENEDPFKSPSGCPVEDETFDLKINKLPPLSPFISQPQFIYGDPVFIIPIYKQIGLSSGRARDGLA</sequence>
<protein>
    <submittedName>
        <fullName evidence="2">Uncharacterized protein</fullName>
    </submittedName>
</protein>
<keyword evidence="1" id="KW-0732">Signal</keyword>
<evidence type="ECO:0000256" key="1">
    <source>
        <dbReference type="SAM" id="SignalP"/>
    </source>
</evidence>
<name>A0A9P5LWG8_9HELO</name>
<feature type="signal peptide" evidence="1">
    <location>
        <begin position="1"/>
        <end position="20"/>
    </location>
</feature>
<feature type="chain" id="PRO_5040150430" evidence="1">
    <location>
        <begin position="21"/>
        <end position="103"/>
    </location>
</feature>
<accession>A0A9P5LWG8</accession>
<comment type="caution">
    <text evidence="2">The sequence shown here is derived from an EMBL/GenBank/DDBJ whole genome shotgun (WGS) entry which is preliminary data.</text>
</comment>
<keyword evidence="3" id="KW-1185">Reference proteome</keyword>
<organism evidence="2 3">
    <name type="scientific">Botrytis byssoidea</name>
    <dbReference type="NCBI Taxonomy" id="139641"/>
    <lineage>
        <taxon>Eukaryota</taxon>
        <taxon>Fungi</taxon>
        <taxon>Dikarya</taxon>
        <taxon>Ascomycota</taxon>
        <taxon>Pezizomycotina</taxon>
        <taxon>Leotiomycetes</taxon>
        <taxon>Helotiales</taxon>
        <taxon>Sclerotiniaceae</taxon>
        <taxon>Botrytis</taxon>
    </lineage>
</organism>
<dbReference type="AlphaFoldDB" id="A0A9P5LWG8"/>